<dbReference type="Pfam" id="PF02365">
    <property type="entry name" value="NAM"/>
    <property type="match status" value="1"/>
</dbReference>
<dbReference type="PROSITE" id="PS51005">
    <property type="entry name" value="NAC"/>
    <property type="match status" value="1"/>
</dbReference>
<sequence>MKIPTGYRFAPTDEELISYYLTRKLLRGGFEELIKEVDIYDYTPEQLEVNYGARREKEMYFFTKNKPKHENGSRPTRKVRDGFWRASTNMIIQDDNGHKIGRKMLLNYRVNTDKKRNTDWLMYEYTISSNSDKMDQHVLCKVYKKSKTDEEQEKQDPQFNVEPNHAANLEEQNLDKEDNQRHDISDNIQDLVRQIEQSMEVQDDQNGEPQQQDPAYESASAHVGLENQDVEEPADLFTDEELAMTEGVYAATLMEDELNIQPDFGNFGAELDIELGVFR</sequence>
<evidence type="ECO:0000256" key="1">
    <source>
        <dbReference type="ARBA" id="ARBA00023015"/>
    </source>
</evidence>
<dbReference type="SUPFAM" id="SSF101941">
    <property type="entry name" value="NAC domain"/>
    <property type="match status" value="1"/>
</dbReference>
<dbReference type="AlphaFoldDB" id="A0AA87ZSN6"/>
<feature type="domain" description="NAC" evidence="6">
    <location>
        <begin position="3"/>
        <end position="145"/>
    </location>
</feature>
<dbReference type="Proteomes" id="UP001187192">
    <property type="component" value="Unassembled WGS sequence"/>
</dbReference>
<evidence type="ECO:0000256" key="3">
    <source>
        <dbReference type="ARBA" id="ARBA00023163"/>
    </source>
</evidence>
<protein>
    <recommendedName>
        <fullName evidence="6">NAC domain-containing protein</fullName>
    </recommendedName>
</protein>
<keyword evidence="8" id="KW-1185">Reference proteome</keyword>
<dbReference type="PANTHER" id="PTHR31719">
    <property type="entry name" value="NAC TRANSCRIPTION FACTOR 56"/>
    <property type="match status" value="1"/>
</dbReference>
<keyword evidence="2" id="KW-0238">DNA-binding</keyword>
<comment type="caution">
    <text evidence="7">The sequence shown here is derived from an EMBL/GenBank/DDBJ whole genome shotgun (WGS) entry which is preliminary data.</text>
</comment>
<organism evidence="7 8">
    <name type="scientific">Ficus carica</name>
    <name type="common">Common fig</name>
    <dbReference type="NCBI Taxonomy" id="3494"/>
    <lineage>
        <taxon>Eukaryota</taxon>
        <taxon>Viridiplantae</taxon>
        <taxon>Streptophyta</taxon>
        <taxon>Embryophyta</taxon>
        <taxon>Tracheophyta</taxon>
        <taxon>Spermatophyta</taxon>
        <taxon>Magnoliopsida</taxon>
        <taxon>eudicotyledons</taxon>
        <taxon>Gunneridae</taxon>
        <taxon>Pentapetalae</taxon>
        <taxon>rosids</taxon>
        <taxon>fabids</taxon>
        <taxon>Rosales</taxon>
        <taxon>Moraceae</taxon>
        <taxon>Ficeae</taxon>
        <taxon>Ficus</taxon>
    </lineage>
</organism>
<evidence type="ECO:0000256" key="5">
    <source>
        <dbReference type="SAM" id="MobiDB-lite"/>
    </source>
</evidence>
<gene>
    <name evidence="7" type="ORF">TIFTF001_008218</name>
</gene>
<dbReference type="GO" id="GO:0003677">
    <property type="term" value="F:DNA binding"/>
    <property type="evidence" value="ECO:0007669"/>
    <property type="project" value="UniProtKB-KW"/>
</dbReference>
<keyword evidence="3" id="KW-0804">Transcription</keyword>
<dbReference type="InterPro" id="IPR003441">
    <property type="entry name" value="NAC-dom"/>
</dbReference>
<evidence type="ECO:0000313" key="7">
    <source>
        <dbReference type="EMBL" id="GMN38989.1"/>
    </source>
</evidence>
<dbReference type="Gene3D" id="2.170.150.80">
    <property type="entry name" value="NAC domain"/>
    <property type="match status" value="1"/>
</dbReference>
<evidence type="ECO:0000259" key="6">
    <source>
        <dbReference type="PROSITE" id="PS51005"/>
    </source>
</evidence>
<dbReference type="InterPro" id="IPR036093">
    <property type="entry name" value="NAC_dom_sf"/>
</dbReference>
<feature type="region of interest" description="Disordered" evidence="5">
    <location>
        <begin position="201"/>
        <end position="220"/>
    </location>
</feature>
<reference evidence="7" key="1">
    <citation type="submission" date="2023-07" db="EMBL/GenBank/DDBJ databases">
        <title>draft genome sequence of fig (Ficus carica).</title>
        <authorList>
            <person name="Takahashi T."/>
            <person name="Nishimura K."/>
        </authorList>
    </citation>
    <scope>NUCLEOTIDE SEQUENCE</scope>
</reference>
<name>A0AA87ZSN6_FICCA</name>
<keyword evidence="1" id="KW-0805">Transcription regulation</keyword>
<keyword evidence="4" id="KW-0539">Nucleus</keyword>
<evidence type="ECO:0000313" key="8">
    <source>
        <dbReference type="Proteomes" id="UP001187192"/>
    </source>
</evidence>
<evidence type="ECO:0000256" key="4">
    <source>
        <dbReference type="ARBA" id="ARBA00023242"/>
    </source>
</evidence>
<accession>A0AA87ZSN6</accession>
<dbReference type="EMBL" id="BTGU01000009">
    <property type="protein sequence ID" value="GMN38989.1"/>
    <property type="molecule type" value="Genomic_DNA"/>
</dbReference>
<proteinExistence type="predicted"/>
<evidence type="ECO:0000256" key="2">
    <source>
        <dbReference type="ARBA" id="ARBA00023125"/>
    </source>
</evidence>
<dbReference type="GO" id="GO:0006355">
    <property type="term" value="P:regulation of DNA-templated transcription"/>
    <property type="evidence" value="ECO:0007669"/>
    <property type="project" value="InterPro"/>
</dbReference>
<dbReference type="PANTHER" id="PTHR31719:SF179">
    <property type="entry name" value="OS08G0148400 PROTEIN"/>
    <property type="match status" value="1"/>
</dbReference>